<evidence type="ECO:0000313" key="1">
    <source>
        <dbReference type="Proteomes" id="UP000887577"/>
    </source>
</evidence>
<accession>A0A914YW37</accession>
<sequence>MVFEMFMLSTNESPNIVSTDNDRASTKVAENTKVDTRNDHTLNDSLQLNDTSLNETTTTNRFRFRKRSHANIFHDISSDSDSSLSTPKKSKLQNIVITADYEFVECFRHGSVRKRLFDFYFN</sequence>
<dbReference type="AlphaFoldDB" id="A0A914YW37"/>
<keyword evidence="1" id="KW-1185">Reference proteome</keyword>
<dbReference type="Proteomes" id="UP000887577">
    <property type="component" value="Unplaced"/>
</dbReference>
<organism evidence="1 2">
    <name type="scientific">Panagrolaimus superbus</name>
    <dbReference type="NCBI Taxonomy" id="310955"/>
    <lineage>
        <taxon>Eukaryota</taxon>
        <taxon>Metazoa</taxon>
        <taxon>Ecdysozoa</taxon>
        <taxon>Nematoda</taxon>
        <taxon>Chromadorea</taxon>
        <taxon>Rhabditida</taxon>
        <taxon>Tylenchina</taxon>
        <taxon>Panagrolaimomorpha</taxon>
        <taxon>Panagrolaimoidea</taxon>
        <taxon>Panagrolaimidae</taxon>
        <taxon>Panagrolaimus</taxon>
    </lineage>
</organism>
<dbReference type="WBParaSite" id="PSU_v2.g3868.t1">
    <property type="protein sequence ID" value="PSU_v2.g3868.t1"/>
    <property type="gene ID" value="PSU_v2.g3868"/>
</dbReference>
<reference evidence="2" key="1">
    <citation type="submission" date="2022-11" db="UniProtKB">
        <authorList>
            <consortium name="WormBaseParasite"/>
        </authorList>
    </citation>
    <scope>IDENTIFICATION</scope>
</reference>
<proteinExistence type="predicted"/>
<evidence type="ECO:0000313" key="2">
    <source>
        <dbReference type="WBParaSite" id="PSU_v2.g3868.t1"/>
    </source>
</evidence>
<protein>
    <submittedName>
        <fullName evidence="2">Uncharacterized protein</fullName>
    </submittedName>
</protein>
<name>A0A914YW37_9BILA</name>